<evidence type="ECO:0000256" key="3">
    <source>
        <dbReference type="ARBA" id="ARBA00022691"/>
    </source>
</evidence>
<dbReference type="InterPro" id="IPR013216">
    <property type="entry name" value="Methyltransf_11"/>
</dbReference>
<evidence type="ECO:0000256" key="1">
    <source>
        <dbReference type="ARBA" id="ARBA00022603"/>
    </source>
</evidence>
<evidence type="ECO:0000259" key="4">
    <source>
        <dbReference type="Pfam" id="PF08241"/>
    </source>
</evidence>
<reference evidence="5 6" key="1">
    <citation type="submission" date="2020-08" db="EMBL/GenBank/DDBJ databases">
        <title>Sequencing the genomes of 1000 actinobacteria strains.</title>
        <authorList>
            <person name="Klenk H.-P."/>
        </authorList>
    </citation>
    <scope>NUCLEOTIDE SEQUENCE [LARGE SCALE GENOMIC DNA]</scope>
    <source>
        <strain evidence="5 6">DSM 40084</strain>
    </source>
</reference>
<keyword evidence="2 5" id="KW-0808">Transferase</keyword>
<dbReference type="AlphaFoldDB" id="A0A7W9LR05"/>
<dbReference type="Pfam" id="PF08241">
    <property type="entry name" value="Methyltransf_11"/>
    <property type="match status" value="1"/>
</dbReference>
<protein>
    <submittedName>
        <fullName evidence="5">SAM-dependent methyltransferase</fullName>
    </submittedName>
</protein>
<keyword evidence="3" id="KW-0949">S-adenosyl-L-methionine</keyword>
<evidence type="ECO:0000313" key="6">
    <source>
        <dbReference type="Proteomes" id="UP000590647"/>
    </source>
</evidence>
<feature type="domain" description="Methyltransferase type 11" evidence="4">
    <location>
        <begin position="43"/>
        <end position="135"/>
    </location>
</feature>
<dbReference type="SUPFAM" id="SSF53335">
    <property type="entry name" value="S-adenosyl-L-methionine-dependent methyltransferases"/>
    <property type="match status" value="1"/>
</dbReference>
<comment type="caution">
    <text evidence="5">The sequence shown here is derived from an EMBL/GenBank/DDBJ whole genome shotgun (WGS) entry which is preliminary data.</text>
</comment>
<dbReference type="InterPro" id="IPR029063">
    <property type="entry name" value="SAM-dependent_MTases_sf"/>
</dbReference>
<dbReference type="EMBL" id="JACHNE010000001">
    <property type="protein sequence ID" value="MBB5792822.1"/>
    <property type="molecule type" value="Genomic_DNA"/>
</dbReference>
<keyword evidence="1 5" id="KW-0489">Methyltransferase</keyword>
<sequence length="218" mass="24283">MTSLPRRVLRALDRFHAARPWDHNAHFHRWILRQFPRRVESALDVGCGSGDLARLLAGRAQRVHGVDADPAITARARELTSTALPVTYTVADAPAGLPDGPYDVITCVAVLHHLPFSRALEAFRDRLAPGGTLVIVGVARERTPADHLLSVASVPLNIVMALLENRGRPAPRPVSMTARTSPADMTFPEIVREARAVLPGARLRRRLFWRYTLVWRHR</sequence>
<organism evidence="5 6">
    <name type="scientific">Streptomyces caelestis</name>
    <dbReference type="NCBI Taxonomy" id="36816"/>
    <lineage>
        <taxon>Bacteria</taxon>
        <taxon>Bacillati</taxon>
        <taxon>Actinomycetota</taxon>
        <taxon>Actinomycetes</taxon>
        <taxon>Kitasatosporales</taxon>
        <taxon>Streptomycetaceae</taxon>
        <taxon>Streptomyces</taxon>
    </lineage>
</organism>
<name>A0A7W9LR05_9ACTN</name>
<dbReference type="RefSeq" id="WP_184980660.1">
    <property type="nucleotide sequence ID" value="NZ_JACHNE010000001.1"/>
</dbReference>
<evidence type="ECO:0000313" key="5">
    <source>
        <dbReference type="EMBL" id="MBB5792822.1"/>
    </source>
</evidence>
<dbReference type="Gene3D" id="3.40.50.150">
    <property type="entry name" value="Vaccinia Virus protein VP39"/>
    <property type="match status" value="1"/>
</dbReference>
<evidence type="ECO:0000256" key="2">
    <source>
        <dbReference type="ARBA" id="ARBA00022679"/>
    </source>
</evidence>
<proteinExistence type="predicted"/>
<dbReference type="GO" id="GO:0032259">
    <property type="term" value="P:methylation"/>
    <property type="evidence" value="ECO:0007669"/>
    <property type="project" value="UniProtKB-KW"/>
</dbReference>
<gene>
    <name evidence="5" type="ORF">HDA41_000786</name>
</gene>
<keyword evidence="6" id="KW-1185">Reference proteome</keyword>
<dbReference type="GO" id="GO:0008757">
    <property type="term" value="F:S-adenosylmethionine-dependent methyltransferase activity"/>
    <property type="evidence" value="ECO:0007669"/>
    <property type="project" value="InterPro"/>
</dbReference>
<dbReference type="CDD" id="cd02440">
    <property type="entry name" value="AdoMet_MTases"/>
    <property type="match status" value="1"/>
</dbReference>
<accession>A0A7W9LR05</accession>
<dbReference type="PANTHER" id="PTHR43464:SF19">
    <property type="entry name" value="UBIQUINONE BIOSYNTHESIS O-METHYLTRANSFERASE, MITOCHONDRIAL"/>
    <property type="match status" value="1"/>
</dbReference>
<dbReference type="PANTHER" id="PTHR43464">
    <property type="entry name" value="METHYLTRANSFERASE"/>
    <property type="match status" value="1"/>
</dbReference>
<dbReference type="Proteomes" id="UP000590647">
    <property type="component" value="Unassembled WGS sequence"/>
</dbReference>